<dbReference type="SUPFAM" id="SSF50249">
    <property type="entry name" value="Nucleic acid-binding proteins"/>
    <property type="match status" value="1"/>
</dbReference>
<dbReference type="PANTHER" id="PTHR10367">
    <property type="entry name" value="MRNA-CAPPING ENZYME"/>
    <property type="match status" value="1"/>
</dbReference>
<dbReference type="AlphaFoldDB" id="W4FDJ5"/>
<evidence type="ECO:0000256" key="6">
    <source>
        <dbReference type="SAM" id="MobiDB-lite"/>
    </source>
</evidence>
<dbReference type="InterPro" id="IPR004206">
    <property type="entry name" value="mRNA_triPase_Cet1"/>
</dbReference>
<feature type="domain" description="mRNA triphosphatase Cet1-like" evidence="8">
    <location>
        <begin position="65"/>
        <end position="262"/>
    </location>
</feature>
<dbReference type="GO" id="GO:0006370">
    <property type="term" value="P:7-methylguanosine mRNA capping"/>
    <property type="evidence" value="ECO:0007669"/>
    <property type="project" value="InterPro"/>
</dbReference>
<dbReference type="Pfam" id="PF01331">
    <property type="entry name" value="mRNA_cap_enzyme"/>
    <property type="match status" value="1"/>
</dbReference>
<organism evidence="9">
    <name type="scientific">Aphanomyces astaci</name>
    <name type="common">Crayfish plague agent</name>
    <dbReference type="NCBI Taxonomy" id="112090"/>
    <lineage>
        <taxon>Eukaryota</taxon>
        <taxon>Sar</taxon>
        <taxon>Stramenopiles</taxon>
        <taxon>Oomycota</taxon>
        <taxon>Saprolegniomycetes</taxon>
        <taxon>Saprolegniales</taxon>
        <taxon>Verrucalvaceae</taxon>
        <taxon>Aphanomyces</taxon>
    </lineage>
</organism>
<evidence type="ECO:0000256" key="2">
    <source>
        <dbReference type="ARBA" id="ARBA00022801"/>
    </source>
</evidence>
<comment type="catalytic activity">
    <reaction evidence="5">
        <text>a 5'-end triphospho-ribonucleoside in mRNA + H2O = a 5'-end diphospho-ribonucleoside in mRNA + phosphate + H(+)</text>
        <dbReference type="Rhea" id="RHEA:67004"/>
        <dbReference type="Rhea" id="RHEA-COMP:17164"/>
        <dbReference type="Rhea" id="RHEA-COMP:17165"/>
        <dbReference type="ChEBI" id="CHEBI:15377"/>
        <dbReference type="ChEBI" id="CHEBI:15378"/>
        <dbReference type="ChEBI" id="CHEBI:43474"/>
        <dbReference type="ChEBI" id="CHEBI:167616"/>
        <dbReference type="ChEBI" id="CHEBI:167618"/>
        <dbReference type="EC" id="3.6.1.74"/>
    </reaction>
    <physiologicalReaction direction="left-to-right" evidence="5">
        <dbReference type="Rhea" id="RHEA:67005"/>
    </physiologicalReaction>
</comment>
<feature type="domain" description="mRNA capping enzyme adenylation" evidence="7">
    <location>
        <begin position="337"/>
        <end position="538"/>
    </location>
</feature>
<dbReference type="GO" id="GO:0005524">
    <property type="term" value="F:ATP binding"/>
    <property type="evidence" value="ECO:0007669"/>
    <property type="project" value="InterPro"/>
</dbReference>
<evidence type="ECO:0000256" key="4">
    <source>
        <dbReference type="ARBA" id="ARBA00044624"/>
    </source>
</evidence>
<evidence type="ECO:0000313" key="9">
    <source>
        <dbReference type="EMBL" id="ETV64911.1"/>
    </source>
</evidence>
<name>W4FDJ5_APHAT</name>
<dbReference type="CDD" id="cd07470">
    <property type="entry name" value="CYTH-like_mRNA_RTPase"/>
    <property type="match status" value="1"/>
</dbReference>
<evidence type="ECO:0000256" key="5">
    <source>
        <dbReference type="ARBA" id="ARBA00047740"/>
    </source>
</evidence>
<dbReference type="Gene3D" id="3.30.470.30">
    <property type="entry name" value="DNA ligase/mRNA capping enzyme"/>
    <property type="match status" value="1"/>
</dbReference>
<reference evidence="9" key="1">
    <citation type="submission" date="2013-12" db="EMBL/GenBank/DDBJ databases">
        <title>The Genome Sequence of Aphanomyces astaci APO3.</title>
        <authorList>
            <consortium name="The Broad Institute Genomics Platform"/>
            <person name="Russ C."/>
            <person name="Tyler B."/>
            <person name="van West P."/>
            <person name="Dieguez-Uribeondo J."/>
            <person name="Young S.K."/>
            <person name="Zeng Q."/>
            <person name="Gargeya S."/>
            <person name="Fitzgerald M."/>
            <person name="Abouelleil A."/>
            <person name="Alvarado L."/>
            <person name="Chapman S.B."/>
            <person name="Gainer-Dewar J."/>
            <person name="Goldberg J."/>
            <person name="Griggs A."/>
            <person name="Gujja S."/>
            <person name="Hansen M."/>
            <person name="Howarth C."/>
            <person name="Imamovic A."/>
            <person name="Ireland A."/>
            <person name="Larimer J."/>
            <person name="McCowan C."/>
            <person name="Murphy C."/>
            <person name="Pearson M."/>
            <person name="Poon T.W."/>
            <person name="Priest M."/>
            <person name="Roberts A."/>
            <person name="Saif S."/>
            <person name="Shea T."/>
            <person name="Sykes S."/>
            <person name="Wortman J."/>
            <person name="Nusbaum C."/>
            <person name="Birren B."/>
        </authorList>
    </citation>
    <scope>NUCLEOTIDE SEQUENCE [LARGE SCALE GENOMIC DNA]</scope>
    <source>
        <strain evidence="9">APO3</strain>
    </source>
</reference>
<dbReference type="GO" id="GO:0140818">
    <property type="term" value="F:mRNA 5'-triphosphate monophosphatase activity"/>
    <property type="evidence" value="ECO:0007669"/>
    <property type="project" value="UniProtKB-EC"/>
</dbReference>
<dbReference type="VEuPathDB" id="FungiDB:H257_18277"/>
<dbReference type="GeneID" id="20820273"/>
<dbReference type="CDD" id="cd07895">
    <property type="entry name" value="Adenylation_mRNA_capping"/>
    <property type="match status" value="1"/>
</dbReference>
<dbReference type="EC" id="3.6.1.74" evidence="3"/>
<evidence type="ECO:0000259" key="7">
    <source>
        <dbReference type="Pfam" id="PF01331"/>
    </source>
</evidence>
<dbReference type="InterPro" id="IPR037009">
    <property type="entry name" value="mRNA_triPase_Cet1_sf"/>
</dbReference>
<dbReference type="GO" id="GO:0004651">
    <property type="term" value="F:polynucleotide 5'-phosphatase activity"/>
    <property type="evidence" value="ECO:0007669"/>
    <property type="project" value="InterPro"/>
</dbReference>
<keyword evidence="1" id="KW-0507">mRNA processing</keyword>
<dbReference type="EMBL" id="KI913264">
    <property type="protein sequence ID" value="ETV64911.1"/>
    <property type="molecule type" value="Genomic_DNA"/>
</dbReference>
<dbReference type="GO" id="GO:0004484">
    <property type="term" value="F:mRNA guanylyltransferase activity"/>
    <property type="evidence" value="ECO:0007669"/>
    <property type="project" value="UniProtKB-EC"/>
</dbReference>
<protein>
    <recommendedName>
        <fullName evidence="3">mRNA 5'-phosphatase</fullName>
        <ecNumber evidence="3">3.6.1.74</ecNumber>
    </recommendedName>
</protein>
<dbReference type="Pfam" id="PF02940">
    <property type="entry name" value="mRNA_triPase"/>
    <property type="match status" value="1"/>
</dbReference>
<dbReference type="InterPro" id="IPR001339">
    <property type="entry name" value="mRNA_cap_enzyme_adenylation"/>
</dbReference>
<dbReference type="InterPro" id="IPR012340">
    <property type="entry name" value="NA-bd_OB-fold"/>
</dbReference>
<dbReference type="PANTHER" id="PTHR10367:SF17">
    <property type="entry name" value="MRNA-CAPPING ENZYME"/>
    <property type="match status" value="1"/>
</dbReference>
<proteinExistence type="predicted"/>
<dbReference type="STRING" id="112090.W4FDJ5"/>
<dbReference type="RefSeq" id="XP_009845608.1">
    <property type="nucleotide sequence ID" value="XM_009847306.1"/>
</dbReference>
<keyword evidence="2" id="KW-0378">Hydrolase</keyword>
<dbReference type="SUPFAM" id="SSF56091">
    <property type="entry name" value="DNA ligase/mRNA capping enzyme, catalytic domain"/>
    <property type="match status" value="1"/>
</dbReference>
<dbReference type="OrthoDB" id="200924at2759"/>
<gene>
    <name evidence="9" type="ORF">H257_18277</name>
</gene>
<comment type="catalytic activity">
    <reaction evidence="4">
        <text>a 5'-end diphospho-ribonucleoside in mRNA + GTP + H(+) = a 5'-end (5'-triphosphoguanosine)-ribonucleoside in mRNA + diphosphate</text>
        <dbReference type="Rhea" id="RHEA:67012"/>
        <dbReference type="Rhea" id="RHEA-COMP:17165"/>
        <dbReference type="Rhea" id="RHEA-COMP:17166"/>
        <dbReference type="ChEBI" id="CHEBI:15378"/>
        <dbReference type="ChEBI" id="CHEBI:33019"/>
        <dbReference type="ChEBI" id="CHEBI:37565"/>
        <dbReference type="ChEBI" id="CHEBI:167616"/>
        <dbReference type="ChEBI" id="CHEBI:167617"/>
        <dbReference type="EC" id="2.7.7.50"/>
    </reaction>
    <physiologicalReaction direction="left-to-right" evidence="4">
        <dbReference type="Rhea" id="RHEA:67013"/>
    </physiologicalReaction>
</comment>
<dbReference type="Gene3D" id="3.20.100.10">
    <property type="entry name" value="mRNA triphosphatase Cet1-like"/>
    <property type="match status" value="1"/>
</dbReference>
<evidence type="ECO:0000256" key="1">
    <source>
        <dbReference type="ARBA" id="ARBA00022664"/>
    </source>
</evidence>
<dbReference type="InterPro" id="IPR051029">
    <property type="entry name" value="mRNA_Capping_Enz/RNA_Phosphat"/>
</dbReference>
<evidence type="ECO:0000259" key="8">
    <source>
        <dbReference type="Pfam" id="PF02940"/>
    </source>
</evidence>
<dbReference type="SUPFAM" id="SSF55154">
    <property type="entry name" value="CYTH-like phosphatases"/>
    <property type="match status" value="1"/>
</dbReference>
<accession>W4FDJ5</accession>
<evidence type="ECO:0000256" key="3">
    <source>
        <dbReference type="ARBA" id="ARBA00035028"/>
    </source>
</evidence>
<dbReference type="Gene3D" id="2.40.50.140">
    <property type="entry name" value="Nucleic acid-binding proteins"/>
    <property type="match status" value="1"/>
</dbReference>
<dbReference type="InterPro" id="IPR033469">
    <property type="entry name" value="CYTH-like_dom_sf"/>
</dbReference>
<feature type="region of interest" description="Disordered" evidence="6">
    <location>
        <begin position="38"/>
        <end position="57"/>
    </location>
</feature>
<sequence>MSKRSANILGSTLNAVGKKTKSMDEARKSDLAVSAMLGENQGPQSRGPKLPTHTSQAPDSAIAAFLLDMHDAIESQGFGATVEVELRLGKITSSATGQRFSASTPGDACVILHEQDMKSHGAKFVPGVKKEDYHGFHRKAMKLTMSDAYAKHDEHQNVSTFPGSKRVVEEVDLNTGQTLAPYQQVKQRLGTIDLFLPHCDYDCRVAISLEFASTPVSLESLPAPEHRRGKKRVSAVGRDVRLDMTEVHEADVVMSYEVELELQPTMVKDWLNLPEDQSWKGAIGSAGVLWSTMSRHFMVQASQAYKQSWDVVDPDNTLRHAYQRHFDNPQKFPGTMPVGFARWHIPTVRDRDYFCSEKTDGVRYFLVAANNKVVLVDRSNLPFTAPGLDALSWLVPDGTVLDGEYVLHQKQQRFIFMAFDIVAVGPSHADSCVKKTFRDRLNVLFHFLSEEGPYLQGIRSHAFHTDAVLPLLRKRWTPVKEIRHLFENIKSMKLANTAKTRVRVYSDDKREHFTDGVVFCPGQSPYVSFSHQEYLKWKWSDLITIDFLAELRDGSVRYSCSGPQNKSIELDQVVVVDPKDGPKVLGLLQRSPSGHAILEFAFNADVGLWQFKHERPDKDTPNYIRTVLGSLINMAESISEEELQARLLTPGNEEGWNKRMKVKREDALKELVGHHQRK</sequence>